<sequence>MATFVSDDPTADLRDVAGRLGLDDKLMRNGKGKLATRTRAGTDDQQTLTGFDSSGGFFYRYDHRLHAVPEEQPRLPEAEKAFVIATEYLLKHGLLPDDALAKPDLVSFHQPMLSEFEAKSGRILQSFATSIEVRYPQQWGDLPVTGPGSKLYVALGDGGDVVGVTRMWRSARPTNVMLKTVPAEEAFRQLKVGSHLSMPVGCATAKIEQFQLAYWSESPKESQRTSLPLYQIQGQCVSETGEGLGGFMGYAPAVHAGDFKLNDAPREADDVDDEEG</sequence>
<evidence type="ECO:0000313" key="1">
    <source>
        <dbReference type="EMBL" id="GAA3946215.1"/>
    </source>
</evidence>
<protein>
    <submittedName>
        <fullName evidence="1">Uncharacterized protein</fullName>
    </submittedName>
</protein>
<comment type="caution">
    <text evidence="1">The sequence shown here is derived from an EMBL/GenBank/DDBJ whole genome shotgun (WGS) entry which is preliminary data.</text>
</comment>
<name>A0ABP7NG82_9GAMM</name>
<organism evidence="1 2">
    <name type="scientific">Allohahella marinimesophila</name>
    <dbReference type="NCBI Taxonomy" id="1054972"/>
    <lineage>
        <taxon>Bacteria</taxon>
        <taxon>Pseudomonadati</taxon>
        <taxon>Pseudomonadota</taxon>
        <taxon>Gammaproteobacteria</taxon>
        <taxon>Oceanospirillales</taxon>
        <taxon>Hahellaceae</taxon>
        <taxon>Allohahella</taxon>
    </lineage>
</organism>
<dbReference type="Proteomes" id="UP001501337">
    <property type="component" value="Unassembled WGS sequence"/>
</dbReference>
<accession>A0ABP7NG82</accession>
<keyword evidence="2" id="KW-1185">Reference proteome</keyword>
<dbReference type="EMBL" id="BAABBO010000001">
    <property type="protein sequence ID" value="GAA3946215.1"/>
    <property type="molecule type" value="Genomic_DNA"/>
</dbReference>
<gene>
    <name evidence="1" type="ORF">GCM10022278_01730</name>
</gene>
<reference evidence="2" key="1">
    <citation type="journal article" date="2019" name="Int. J. Syst. Evol. Microbiol.">
        <title>The Global Catalogue of Microorganisms (GCM) 10K type strain sequencing project: providing services to taxonomists for standard genome sequencing and annotation.</title>
        <authorList>
            <consortium name="The Broad Institute Genomics Platform"/>
            <consortium name="The Broad Institute Genome Sequencing Center for Infectious Disease"/>
            <person name="Wu L."/>
            <person name="Ma J."/>
        </authorList>
    </citation>
    <scope>NUCLEOTIDE SEQUENCE [LARGE SCALE GENOMIC DNA]</scope>
    <source>
        <strain evidence="2">JCM 17555</strain>
    </source>
</reference>
<evidence type="ECO:0000313" key="2">
    <source>
        <dbReference type="Proteomes" id="UP001501337"/>
    </source>
</evidence>
<proteinExistence type="predicted"/>